<dbReference type="EMBL" id="BAAAZW010000001">
    <property type="protein sequence ID" value="GAA3950070.1"/>
    <property type="molecule type" value="Genomic_DNA"/>
</dbReference>
<sequence length="142" mass="14891">MTVVVAVSDNRESRNAFIEAIAEARMLGTDLVAVNLGARGLSTEGVDVSGVEITVVEQVGANGKPKGDPAELVLDEIVKRNADRLVIGVKRRTPVGKVILGSVSQRLLLISPVPVLAVKLPEDEMQSTALSEMPGGIPRVTG</sequence>
<dbReference type="PRINTS" id="PR01438">
    <property type="entry name" value="UNVRSLSTRESS"/>
</dbReference>
<dbReference type="InterPro" id="IPR006016">
    <property type="entry name" value="UspA"/>
</dbReference>
<dbReference type="SUPFAM" id="SSF52402">
    <property type="entry name" value="Adenine nucleotide alpha hydrolases-like"/>
    <property type="match status" value="1"/>
</dbReference>
<organism evidence="3 4">
    <name type="scientific">Gordonia caeni</name>
    <dbReference type="NCBI Taxonomy" id="1007097"/>
    <lineage>
        <taxon>Bacteria</taxon>
        <taxon>Bacillati</taxon>
        <taxon>Actinomycetota</taxon>
        <taxon>Actinomycetes</taxon>
        <taxon>Mycobacteriales</taxon>
        <taxon>Gordoniaceae</taxon>
        <taxon>Gordonia</taxon>
    </lineage>
</organism>
<evidence type="ECO:0000313" key="3">
    <source>
        <dbReference type="EMBL" id="GAA3950070.1"/>
    </source>
</evidence>
<evidence type="ECO:0000259" key="2">
    <source>
        <dbReference type="Pfam" id="PF00582"/>
    </source>
</evidence>
<comment type="similarity">
    <text evidence="1">Belongs to the universal stress protein A family.</text>
</comment>
<keyword evidence="4" id="KW-1185">Reference proteome</keyword>
<dbReference type="InterPro" id="IPR006015">
    <property type="entry name" value="Universal_stress_UspA"/>
</dbReference>
<dbReference type="Pfam" id="PF00582">
    <property type="entry name" value="Usp"/>
    <property type="match status" value="1"/>
</dbReference>
<protein>
    <submittedName>
        <fullName evidence="3">Universal stress protein</fullName>
    </submittedName>
</protein>
<gene>
    <name evidence="3" type="ORF">GCM10022231_04690</name>
</gene>
<reference evidence="4" key="1">
    <citation type="journal article" date="2019" name="Int. J. Syst. Evol. Microbiol.">
        <title>The Global Catalogue of Microorganisms (GCM) 10K type strain sequencing project: providing services to taxonomists for standard genome sequencing and annotation.</title>
        <authorList>
            <consortium name="The Broad Institute Genomics Platform"/>
            <consortium name="The Broad Institute Genome Sequencing Center for Infectious Disease"/>
            <person name="Wu L."/>
            <person name="Ma J."/>
        </authorList>
    </citation>
    <scope>NUCLEOTIDE SEQUENCE [LARGE SCALE GENOMIC DNA]</scope>
    <source>
        <strain evidence="4">JCM 16923</strain>
    </source>
</reference>
<comment type="caution">
    <text evidence="3">The sequence shown here is derived from an EMBL/GenBank/DDBJ whole genome shotgun (WGS) entry which is preliminary data.</text>
</comment>
<feature type="domain" description="UspA" evidence="2">
    <location>
        <begin position="67"/>
        <end position="119"/>
    </location>
</feature>
<dbReference type="Proteomes" id="UP001418444">
    <property type="component" value="Unassembled WGS sequence"/>
</dbReference>
<dbReference type="CDD" id="cd00293">
    <property type="entry name" value="USP-like"/>
    <property type="match status" value="1"/>
</dbReference>
<evidence type="ECO:0000313" key="4">
    <source>
        <dbReference type="Proteomes" id="UP001418444"/>
    </source>
</evidence>
<proteinExistence type="inferred from homology"/>
<name>A0ABP7NN37_9ACTN</name>
<accession>A0ABP7NN37</accession>
<dbReference type="InterPro" id="IPR014729">
    <property type="entry name" value="Rossmann-like_a/b/a_fold"/>
</dbReference>
<evidence type="ECO:0000256" key="1">
    <source>
        <dbReference type="ARBA" id="ARBA00008791"/>
    </source>
</evidence>
<dbReference type="Gene3D" id="3.40.50.620">
    <property type="entry name" value="HUPs"/>
    <property type="match status" value="1"/>
</dbReference>
<dbReference type="RefSeq" id="WP_344780191.1">
    <property type="nucleotide sequence ID" value="NZ_BAAAZW010000001.1"/>
</dbReference>